<dbReference type="Gene3D" id="1.20.140.70">
    <property type="entry name" value="Oligopeptidase f, N-terminal domain"/>
    <property type="match status" value="1"/>
</dbReference>
<dbReference type="Pfam" id="PF08439">
    <property type="entry name" value="Peptidase_M3_N"/>
    <property type="match status" value="1"/>
</dbReference>
<protein>
    <recommendedName>
        <fullName evidence="6">Oligopeptidase F</fullName>
        <ecNumber evidence="6">3.4.24.-</ecNumber>
    </recommendedName>
</protein>
<sequence>MSIELKNRSIPLRKDVPIADCWDTTPLYPNRESWQQDLEECKDKSNGIAIWPNLSSSHYNLEDSASLHSLLKTLLLLERKLDKLYTYAHLIHDQDITNSEGIADLKSVTHLFTKFGEEVSWIQPALIALPESIIKQHLTSPLLAPYRFYLEKIFRMAIHTGTAREEKILASAFPALEATNKTFSSLSDSEIPFGEAIDSKGTKHPLSHALASLYAHSSDRELRKSSYFAQCQRYYDYRHTFSNLLNGKIQAHLFNANARNYSSCLEAALFHNNIPCSVYTNLIATVKQNTSLITEYFNLKKTGLQLNEFHFYDVYAPLSESKTSSYSYKDAVQIICNALQPLGSEYVSILRNGLTEQRWVDKYENCNKRSGAYSSGCYDSYPYILLNYTGSLYDISVIAHEGGHSMHSYYSRKNQLFHNAQYPIFLAEIASTLNEMLLMDFLLKRSESKTEKITIITQCLDTIFATLFRQTLFADFEYQIHSAAEKGIPLTEEFLSECYSSLQNEFYGKVVTPDSLSGIEWARIPHFYYNFYVYQYATGIVAALCFAEKILNKEPDSLDLYLKFLKSGGSDFPLNILNDSGLNMATTDPMSKAFSFIKKKIHELSTLL</sequence>
<dbReference type="Gene3D" id="1.10.1370.20">
    <property type="entry name" value="Oligoendopeptidase f, C-terminal domain"/>
    <property type="match status" value="1"/>
</dbReference>
<dbReference type="CDD" id="cd09608">
    <property type="entry name" value="M3B_PepF"/>
    <property type="match status" value="1"/>
</dbReference>
<accession>A0ABP2XDS9</accession>
<feature type="domain" description="Oligopeptidase F N-terminal" evidence="8">
    <location>
        <begin position="126"/>
        <end position="193"/>
    </location>
</feature>
<evidence type="ECO:0000256" key="6">
    <source>
        <dbReference type="RuleBase" id="RU368091"/>
    </source>
</evidence>
<dbReference type="EC" id="3.4.24.-" evidence="6"/>
<feature type="domain" description="Peptidase M3A/M3B catalytic" evidence="7">
    <location>
        <begin position="214"/>
        <end position="595"/>
    </location>
</feature>
<comment type="cofactor">
    <cofactor evidence="6">
        <name>Zn(2+)</name>
        <dbReference type="ChEBI" id="CHEBI:29105"/>
    </cofactor>
    <text evidence="6">Binds 1 zinc ion.</text>
</comment>
<dbReference type="NCBIfam" id="TIGR00181">
    <property type="entry name" value="pepF"/>
    <property type="match status" value="1"/>
</dbReference>
<keyword evidence="2 6" id="KW-0479">Metal-binding</keyword>
<proteinExistence type="inferred from homology"/>
<keyword evidence="10" id="KW-1185">Reference proteome</keyword>
<dbReference type="Proteomes" id="UP000016064">
    <property type="component" value="Unassembled WGS sequence"/>
</dbReference>
<dbReference type="Pfam" id="PF01432">
    <property type="entry name" value="Peptidase_M3"/>
    <property type="match status" value="1"/>
</dbReference>
<dbReference type="PANTHER" id="PTHR11804:SF84">
    <property type="entry name" value="SACCHAROLYSIN"/>
    <property type="match status" value="1"/>
</dbReference>
<dbReference type="PANTHER" id="PTHR11804">
    <property type="entry name" value="PROTEASE M3 THIMET OLIGOPEPTIDASE-RELATED"/>
    <property type="match status" value="1"/>
</dbReference>
<keyword evidence="3 6" id="KW-0378">Hydrolase</keyword>
<evidence type="ECO:0000256" key="2">
    <source>
        <dbReference type="ARBA" id="ARBA00022723"/>
    </source>
</evidence>
<gene>
    <name evidence="9" type="primary">pepF</name>
    <name evidence="9" type="ORF">H359_0691</name>
</gene>
<keyword evidence="1 6" id="KW-0645">Protease</keyword>
<dbReference type="InterPro" id="IPR001567">
    <property type="entry name" value="Pept_M3A_M3B_dom"/>
</dbReference>
<comment type="function">
    <text evidence="6">Has oligopeptidase activity and degrades a variety of small bioactive peptides.</text>
</comment>
<evidence type="ECO:0000313" key="10">
    <source>
        <dbReference type="Proteomes" id="UP000016064"/>
    </source>
</evidence>
<dbReference type="Gene3D" id="1.10.287.830">
    <property type="entry name" value="putative peptidase helix hairpin domain like"/>
    <property type="match status" value="1"/>
</dbReference>
<name>A0ABP2XDS9_9CHLA</name>
<evidence type="ECO:0000256" key="4">
    <source>
        <dbReference type="ARBA" id="ARBA00022833"/>
    </source>
</evidence>
<evidence type="ECO:0000259" key="8">
    <source>
        <dbReference type="Pfam" id="PF08439"/>
    </source>
</evidence>
<dbReference type="EMBL" id="APJW01000002">
    <property type="protein sequence ID" value="EQM62596.1"/>
    <property type="molecule type" value="Genomic_DNA"/>
</dbReference>
<dbReference type="SUPFAM" id="SSF55486">
    <property type="entry name" value="Metalloproteases ('zincins'), catalytic domain"/>
    <property type="match status" value="1"/>
</dbReference>
<dbReference type="InterPro" id="IPR013647">
    <property type="entry name" value="OligopepF_N_dom"/>
</dbReference>
<evidence type="ECO:0000313" key="9">
    <source>
        <dbReference type="EMBL" id="EQM62596.1"/>
    </source>
</evidence>
<keyword evidence="5 6" id="KW-0482">Metalloprotease</keyword>
<evidence type="ECO:0000256" key="5">
    <source>
        <dbReference type="ARBA" id="ARBA00023049"/>
    </source>
</evidence>
<evidence type="ECO:0000256" key="1">
    <source>
        <dbReference type="ARBA" id="ARBA00022670"/>
    </source>
</evidence>
<dbReference type="InterPro" id="IPR045090">
    <property type="entry name" value="Pept_M3A_M3B"/>
</dbReference>
<organism evidence="9 10">
    <name type="scientific">Chlamydia ibidis 10-1398/6</name>
    <dbReference type="NCBI Taxonomy" id="1046581"/>
    <lineage>
        <taxon>Bacteria</taxon>
        <taxon>Pseudomonadati</taxon>
        <taxon>Chlamydiota</taxon>
        <taxon>Chlamydiia</taxon>
        <taxon>Chlamydiales</taxon>
        <taxon>Chlamydiaceae</taxon>
        <taxon>Chlamydia/Chlamydophila group</taxon>
        <taxon>Chlamydia</taxon>
    </lineage>
</organism>
<evidence type="ECO:0000259" key="7">
    <source>
        <dbReference type="Pfam" id="PF01432"/>
    </source>
</evidence>
<keyword evidence="4 6" id="KW-0862">Zinc</keyword>
<reference evidence="9 10" key="1">
    <citation type="submission" date="2013-07" db="EMBL/GenBank/DDBJ databases">
        <title>Isolation of a new Chlamydia species from the feral Sacred Ibis (Threskiornis aethiopicus): Chlamydia ibidis.</title>
        <authorList>
            <person name="Vorimore F."/>
            <person name="Hsia R.-C."/>
            <person name="Huot-Creasy H."/>
            <person name="Bastian S."/>
            <person name="Deruyter L."/>
            <person name="Passet A."/>
            <person name="Sachse K."/>
            <person name="Bavoil P."/>
            <person name="Myers G."/>
            <person name="Laroucau K."/>
        </authorList>
    </citation>
    <scope>NUCLEOTIDE SEQUENCE [LARGE SCALE GENOMIC DNA]</scope>
    <source>
        <strain evidence="9 10">10-1398/6</strain>
    </source>
</reference>
<dbReference type="RefSeq" id="WP_020370240.1">
    <property type="nucleotide sequence ID" value="NZ_APJW01000002.1"/>
</dbReference>
<comment type="similarity">
    <text evidence="6">Belongs to the peptidase M3B family.</text>
</comment>
<dbReference type="InterPro" id="IPR004438">
    <property type="entry name" value="Peptidase_M3B"/>
</dbReference>
<dbReference type="InterPro" id="IPR042088">
    <property type="entry name" value="OligoPept_F_C"/>
</dbReference>
<evidence type="ECO:0000256" key="3">
    <source>
        <dbReference type="ARBA" id="ARBA00022801"/>
    </source>
</evidence>
<comment type="caution">
    <text evidence="9">The sequence shown here is derived from an EMBL/GenBank/DDBJ whole genome shotgun (WGS) entry which is preliminary data.</text>
</comment>
<dbReference type="GO" id="GO:0016787">
    <property type="term" value="F:hydrolase activity"/>
    <property type="evidence" value="ECO:0007669"/>
    <property type="project" value="UniProtKB-KW"/>
</dbReference>